<comment type="caution">
    <text evidence="2">The sequence shown here is derived from an EMBL/GenBank/DDBJ whole genome shotgun (WGS) entry which is preliminary data.</text>
</comment>
<dbReference type="PANTHER" id="PTHR12526:SF637">
    <property type="entry name" value="GLYCOSYLTRANSFERASE EPSF-RELATED"/>
    <property type="match status" value="1"/>
</dbReference>
<dbReference type="SUPFAM" id="SSF53756">
    <property type="entry name" value="UDP-Glycosyltransferase/glycogen phosphorylase"/>
    <property type="match status" value="1"/>
</dbReference>
<evidence type="ECO:0000313" key="3">
    <source>
        <dbReference type="Proteomes" id="UP001154265"/>
    </source>
</evidence>
<reference evidence="2" key="1">
    <citation type="journal article" date="2022" name="Genome Biol. Evol.">
        <title>A New Gene Family Diagnostic for Intracellular Biomineralization of Amorphous Ca Carbonates by Cyanobacteria.</title>
        <authorList>
            <person name="Benzerara K."/>
            <person name="Duprat E."/>
            <person name="Bitard-Feildel T."/>
            <person name="Caumes G."/>
            <person name="Cassier-Chauvat C."/>
            <person name="Chauvat F."/>
            <person name="Dezi M."/>
            <person name="Diop S.I."/>
            <person name="Gaschignard G."/>
            <person name="Gorgen S."/>
            <person name="Gugger M."/>
            <person name="Lopez-Garcia P."/>
            <person name="Millet M."/>
            <person name="Skouri-Panet F."/>
            <person name="Moreira D."/>
            <person name="Callebaut I."/>
        </authorList>
    </citation>
    <scope>NUCLEOTIDE SEQUENCE</scope>
    <source>
        <strain evidence="2">G9</strain>
    </source>
</reference>
<dbReference type="Gene3D" id="3.40.50.2000">
    <property type="entry name" value="Glycogen Phosphorylase B"/>
    <property type="match status" value="2"/>
</dbReference>
<keyword evidence="3" id="KW-1185">Reference proteome</keyword>
<feature type="domain" description="Glycosyl transferase family 1" evidence="1">
    <location>
        <begin position="48"/>
        <end position="204"/>
    </location>
</feature>
<dbReference type="EC" id="2.4.-.-" evidence="2"/>
<proteinExistence type="predicted"/>
<dbReference type="RefSeq" id="WP_277865523.1">
    <property type="nucleotide sequence ID" value="NZ_JAKKUT010000001.1"/>
</dbReference>
<dbReference type="InterPro" id="IPR001296">
    <property type="entry name" value="Glyco_trans_1"/>
</dbReference>
<evidence type="ECO:0000313" key="2">
    <source>
        <dbReference type="EMBL" id="MDG2989604.1"/>
    </source>
</evidence>
<dbReference type="GO" id="GO:0016757">
    <property type="term" value="F:glycosyltransferase activity"/>
    <property type="evidence" value="ECO:0007669"/>
    <property type="project" value="UniProtKB-KW"/>
</dbReference>
<dbReference type="Pfam" id="PF00534">
    <property type="entry name" value="Glycos_transf_1"/>
    <property type="match status" value="1"/>
</dbReference>
<accession>A0ABT6EUT3</accession>
<protein>
    <submittedName>
        <fullName evidence="2">Glycosyltransferase</fullName>
        <ecNumber evidence="2">2.4.-.-</ecNumber>
    </submittedName>
</protein>
<name>A0ABT6EUT3_9SYNE</name>
<dbReference type="EMBL" id="JAKKUT010000001">
    <property type="protein sequence ID" value="MDG2989604.1"/>
    <property type="molecule type" value="Genomic_DNA"/>
</dbReference>
<evidence type="ECO:0000259" key="1">
    <source>
        <dbReference type="Pfam" id="PF00534"/>
    </source>
</evidence>
<keyword evidence="2" id="KW-0808">Transferase</keyword>
<dbReference type="PANTHER" id="PTHR12526">
    <property type="entry name" value="GLYCOSYLTRANSFERASE"/>
    <property type="match status" value="1"/>
</dbReference>
<dbReference type="Proteomes" id="UP001154265">
    <property type="component" value="Unassembled WGS sequence"/>
</dbReference>
<keyword evidence="2" id="KW-0328">Glycosyltransferase</keyword>
<organism evidence="2 3">
    <name type="scientific">Candidatus Synechococcus calcipolaris G9</name>
    <dbReference type="NCBI Taxonomy" id="1497997"/>
    <lineage>
        <taxon>Bacteria</taxon>
        <taxon>Bacillati</taxon>
        <taxon>Cyanobacteriota</taxon>
        <taxon>Cyanophyceae</taxon>
        <taxon>Synechococcales</taxon>
        <taxon>Synechococcaceae</taxon>
        <taxon>Synechococcus</taxon>
    </lineage>
</organism>
<reference evidence="2" key="2">
    <citation type="submission" date="2022-01" db="EMBL/GenBank/DDBJ databases">
        <authorList>
            <person name="Zivanovic Y."/>
            <person name="Moreira D."/>
            <person name="Lopez-Garcia P."/>
        </authorList>
    </citation>
    <scope>NUCLEOTIDE SEQUENCE</scope>
    <source>
        <strain evidence="2">G9</strain>
    </source>
</reference>
<gene>
    <name evidence="2" type="ORF">L3556_01455</name>
</gene>
<sequence length="236" mass="26346">MNLSEAKSLRQLGLEKPIFVVPNSIDADEFKTLVHPDIFYQYFPHTRHKKIILFLGRIHPVKGLDLLIPAFAQAQAQYPDIHLVIAGPDSEGYLAKVKQLIHGYRCQDSVTFTGMLTGSLKLSALVASDIYVSTSYSEAFSISILEGMVSGLPCVITTGCNFTEAGDFGVTIVVEPKIEKIRDGLLDCLKNPLEAEMTGQRARKFVLENYTWEQMSFKFIETYQAIYAGNPLPYTD</sequence>